<gene>
    <name evidence="1" type="ORF">EVEC_LOCUS7499</name>
</gene>
<evidence type="ECO:0000313" key="1">
    <source>
        <dbReference type="EMBL" id="VDD92748.1"/>
    </source>
</evidence>
<dbReference type="Proteomes" id="UP000274131">
    <property type="component" value="Unassembled WGS sequence"/>
</dbReference>
<name>A0A0N4VBU5_ENTVE</name>
<dbReference type="EMBL" id="UXUI01008949">
    <property type="protein sequence ID" value="VDD92748.1"/>
    <property type="molecule type" value="Genomic_DNA"/>
</dbReference>
<dbReference type="AlphaFoldDB" id="A0A0N4VBU5"/>
<sequence length="313" mass="35241">MFDTQLSGVTETTWTLMKYTNLNGRRQEILPSLGNLYVTVNISRRYISVVNGVTVLEELALIGNPPPVFKIRDRDVFVRTVSKAGIVTSKFRIKFILASDHGAFVNVISQYITITRCENESTALPASQDVFYLSHSQGFEHYGTSNSPQKRTFSELSNSIPNKKIRKDFSSRTTVDETTLISTQTSSKFSQPFQECSSSVSDVGVQTEPLLSLNDISNNETLLKSLVASRLRDPAFRILLIKTRNFVEDLAMELGGSITEWSKYDTCGEKDQKIGVNVQESQNTSFEEDLFISSIETDKNDFLKIIEKQKVEK</sequence>
<evidence type="ECO:0000313" key="3">
    <source>
        <dbReference type="WBParaSite" id="EVEC_0000801501-mRNA-1"/>
    </source>
</evidence>
<accession>A0A0N4VBU5</accession>
<reference evidence="1 2" key="2">
    <citation type="submission" date="2018-10" db="EMBL/GenBank/DDBJ databases">
        <authorList>
            <consortium name="Pathogen Informatics"/>
        </authorList>
    </citation>
    <scope>NUCLEOTIDE SEQUENCE [LARGE SCALE GENOMIC DNA]</scope>
</reference>
<organism evidence="3">
    <name type="scientific">Enterobius vermicularis</name>
    <name type="common">Human pinworm</name>
    <dbReference type="NCBI Taxonomy" id="51028"/>
    <lineage>
        <taxon>Eukaryota</taxon>
        <taxon>Metazoa</taxon>
        <taxon>Ecdysozoa</taxon>
        <taxon>Nematoda</taxon>
        <taxon>Chromadorea</taxon>
        <taxon>Rhabditida</taxon>
        <taxon>Spirurina</taxon>
        <taxon>Oxyuridomorpha</taxon>
        <taxon>Oxyuroidea</taxon>
        <taxon>Oxyuridae</taxon>
        <taxon>Enterobius</taxon>
    </lineage>
</organism>
<dbReference type="WBParaSite" id="EVEC_0000801501-mRNA-1">
    <property type="protein sequence ID" value="EVEC_0000801501-mRNA-1"/>
    <property type="gene ID" value="EVEC_0000801501"/>
</dbReference>
<reference evidence="3" key="1">
    <citation type="submission" date="2017-02" db="UniProtKB">
        <authorList>
            <consortium name="WormBaseParasite"/>
        </authorList>
    </citation>
    <scope>IDENTIFICATION</scope>
</reference>
<protein>
    <submittedName>
        <fullName evidence="3">Movement protein</fullName>
    </submittedName>
</protein>
<evidence type="ECO:0000313" key="2">
    <source>
        <dbReference type="Proteomes" id="UP000274131"/>
    </source>
</evidence>
<proteinExistence type="predicted"/>
<keyword evidence="2" id="KW-1185">Reference proteome</keyword>